<reference evidence="1" key="1">
    <citation type="journal article" date="2011" name="PLoS Biol.">
        <title>Gene gain and loss during evolution of obligate parasitism in the white rust pathogen of Arabidopsis thaliana.</title>
        <authorList>
            <person name="Kemen E."/>
            <person name="Gardiner A."/>
            <person name="Schultz-Larsen T."/>
            <person name="Kemen A.C."/>
            <person name="Balmuth A.L."/>
            <person name="Robert-Seilaniantz A."/>
            <person name="Bailey K."/>
            <person name="Holub E."/>
            <person name="Studholme D.J."/>
            <person name="Maclean D."/>
            <person name="Jones J.D."/>
        </authorList>
    </citation>
    <scope>NUCLEOTIDE SEQUENCE</scope>
</reference>
<protein>
    <submittedName>
        <fullName evidence="1">AlNc14C66G4673 protein</fullName>
    </submittedName>
</protein>
<dbReference type="HOGENOM" id="CLU_2150567_0_0_1"/>
<organism evidence="1">
    <name type="scientific">Albugo laibachii Nc14</name>
    <dbReference type="NCBI Taxonomy" id="890382"/>
    <lineage>
        <taxon>Eukaryota</taxon>
        <taxon>Sar</taxon>
        <taxon>Stramenopiles</taxon>
        <taxon>Oomycota</taxon>
        <taxon>Peronosporomycetes</taxon>
        <taxon>Albuginales</taxon>
        <taxon>Albuginaceae</taxon>
        <taxon>Albugo</taxon>
    </lineage>
</organism>
<dbReference type="AlphaFoldDB" id="F0WDF3"/>
<proteinExistence type="predicted"/>
<sequence length="112" mass="13422">MYWYYIADTSHGLRVKEDYWKNDEFERVAGDAFVLFYAPGVSKYCLCARAKTKKSHSTCRSWKYRTYFKCVSTFQMSFIQQSQRRGLSVTSLRHIILKTKSKRPRVSLQRWL</sequence>
<reference evidence="1" key="2">
    <citation type="submission" date="2011-02" db="EMBL/GenBank/DDBJ databases">
        <authorList>
            <person name="MacLean D."/>
        </authorList>
    </citation>
    <scope>NUCLEOTIDE SEQUENCE</scope>
</reference>
<evidence type="ECO:0000313" key="1">
    <source>
        <dbReference type="EMBL" id="CCA19225.1"/>
    </source>
</evidence>
<name>F0WDF3_9STRA</name>
<dbReference type="EMBL" id="FR824111">
    <property type="protein sequence ID" value="CCA19225.1"/>
    <property type="molecule type" value="Genomic_DNA"/>
</dbReference>
<gene>
    <name evidence="1" type="primary">AlNc14C66G4673</name>
    <name evidence="1" type="ORF">ALNC14_053680</name>
</gene>
<accession>F0WDF3</accession>